<comment type="caution">
    <text evidence="5">The sequence shown here is derived from an EMBL/GenBank/DDBJ whole genome shotgun (WGS) entry which is preliminary data.</text>
</comment>
<dbReference type="InterPro" id="IPR000524">
    <property type="entry name" value="Tscrpt_reg_HTH_GntR"/>
</dbReference>
<dbReference type="Gene3D" id="1.10.10.10">
    <property type="entry name" value="Winged helix-like DNA-binding domain superfamily/Winged helix DNA-binding domain"/>
    <property type="match status" value="1"/>
</dbReference>
<dbReference type="GO" id="GO:0003677">
    <property type="term" value="F:DNA binding"/>
    <property type="evidence" value="ECO:0007669"/>
    <property type="project" value="UniProtKB-KW"/>
</dbReference>
<evidence type="ECO:0000256" key="3">
    <source>
        <dbReference type="ARBA" id="ARBA00023163"/>
    </source>
</evidence>
<dbReference type="Pfam" id="PF00392">
    <property type="entry name" value="GntR"/>
    <property type="match status" value="1"/>
</dbReference>
<dbReference type="SMART" id="SM00895">
    <property type="entry name" value="FCD"/>
    <property type="match status" value="1"/>
</dbReference>
<keyword evidence="1" id="KW-0805">Transcription regulation</keyword>
<evidence type="ECO:0000259" key="4">
    <source>
        <dbReference type="PROSITE" id="PS50949"/>
    </source>
</evidence>
<dbReference type="Proteomes" id="UP000462152">
    <property type="component" value="Unassembled WGS sequence"/>
</dbReference>
<dbReference type="InterPro" id="IPR008920">
    <property type="entry name" value="TF_FadR/GntR_C"/>
</dbReference>
<evidence type="ECO:0000313" key="5">
    <source>
        <dbReference type="EMBL" id="MUN53640.1"/>
    </source>
</evidence>
<sequence length="243" mass="26866">MEKKTYTIVLQNIEDRLRNGELVVGDRLPAERALAEEFGISRASVREAIRVLDAMGLVRSGVGSGPSAGAVVVSEPSAALGWGLRMHLASNFLPVADVVATREQLESQAAADAAARWSTTQDKIALTRAKRYLDEMDDPMLPDMRFHELDAHFHLVVSGLGGNVVVTTILDSLRQATVGYVQEGVPRLGDWPSVRRTLQEQHRGILESVQHRRPDEASQRVREHIRWFYGVAYAENSVPVSFS</sequence>
<organism evidence="5 6">
    <name type="scientific">Rothia koreensis</name>
    <dbReference type="NCBI Taxonomy" id="592378"/>
    <lineage>
        <taxon>Bacteria</taxon>
        <taxon>Bacillati</taxon>
        <taxon>Actinomycetota</taxon>
        <taxon>Actinomycetes</taxon>
        <taxon>Micrococcales</taxon>
        <taxon>Micrococcaceae</taxon>
        <taxon>Rothia</taxon>
    </lineage>
</organism>
<dbReference type="PANTHER" id="PTHR43537">
    <property type="entry name" value="TRANSCRIPTIONAL REGULATOR, GNTR FAMILY"/>
    <property type="match status" value="1"/>
</dbReference>
<dbReference type="SUPFAM" id="SSF48008">
    <property type="entry name" value="GntR ligand-binding domain-like"/>
    <property type="match status" value="1"/>
</dbReference>
<keyword evidence="6" id="KW-1185">Reference proteome</keyword>
<proteinExistence type="predicted"/>
<dbReference type="AlphaFoldDB" id="A0A7K1LEV9"/>
<protein>
    <submittedName>
        <fullName evidence="5">GntR family transcriptional regulator</fullName>
    </submittedName>
</protein>
<dbReference type="Gene3D" id="1.20.120.530">
    <property type="entry name" value="GntR ligand-binding domain-like"/>
    <property type="match status" value="1"/>
</dbReference>
<accession>A0A7K1LEV9</accession>
<dbReference type="GO" id="GO:0003700">
    <property type="term" value="F:DNA-binding transcription factor activity"/>
    <property type="evidence" value="ECO:0007669"/>
    <property type="project" value="InterPro"/>
</dbReference>
<keyword evidence="3" id="KW-0804">Transcription</keyword>
<keyword evidence="2" id="KW-0238">DNA-binding</keyword>
<dbReference type="CDD" id="cd07377">
    <property type="entry name" value="WHTH_GntR"/>
    <property type="match status" value="1"/>
</dbReference>
<dbReference type="InterPro" id="IPR011711">
    <property type="entry name" value="GntR_C"/>
</dbReference>
<dbReference type="EMBL" id="WOGT01000001">
    <property type="protein sequence ID" value="MUN53640.1"/>
    <property type="molecule type" value="Genomic_DNA"/>
</dbReference>
<dbReference type="RefSeq" id="WP_129314652.1">
    <property type="nucleotide sequence ID" value="NZ_CP197643.1"/>
</dbReference>
<dbReference type="PANTHER" id="PTHR43537:SF5">
    <property type="entry name" value="UXU OPERON TRANSCRIPTIONAL REGULATOR"/>
    <property type="match status" value="1"/>
</dbReference>
<evidence type="ECO:0000313" key="6">
    <source>
        <dbReference type="Proteomes" id="UP000462152"/>
    </source>
</evidence>
<feature type="domain" description="HTH gntR-type" evidence="4">
    <location>
        <begin position="3"/>
        <end position="75"/>
    </location>
</feature>
<dbReference type="PROSITE" id="PS50949">
    <property type="entry name" value="HTH_GNTR"/>
    <property type="match status" value="1"/>
</dbReference>
<dbReference type="Pfam" id="PF07729">
    <property type="entry name" value="FCD"/>
    <property type="match status" value="1"/>
</dbReference>
<dbReference type="OrthoDB" id="3567645at2"/>
<dbReference type="SMART" id="SM00345">
    <property type="entry name" value="HTH_GNTR"/>
    <property type="match status" value="1"/>
</dbReference>
<dbReference type="InterPro" id="IPR036388">
    <property type="entry name" value="WH-like_DNA-bd_sf"/>
</dbReference>
<dbReference type="PRINTS" id="PR00035">
    <property type="entry name" value="HTHGNTR"/>
</dbReference>
<dbReference type="SUPFAM" id="SSF46785">
    <property type="entry name" value="Winged helix' DNA-binding domain"/>
    <property type="match status" value="1"/>
</dbReference>
<dbReference type="InterPro" id="IPR036390">
    <property type="entry name" value="WH_DNA-bd_sf"/>
</dbReference>
<evidence type="ECO:0000256" key="2">
    <source>
        <dbReference type="ARBA" id="ARBA00023125"/>
    </source>
</evidence>
<gene>
    <name evidence="5" type="ORF">GMA10_00065</name>
</gene>
<evidence type="ECO:0000256" key="1">
    <source>
        <dbReference type="ARBA" id="ARBA00023015"/>
    </source>
</evidence>
<name>A0A7K1LEV9_9MICC</name>
<reference evidence="5 6" key="1">
    <citation type="submission" date="2019-12" db="EMBL/GenBank/DDBJ databases">
        <authorList>
            <person name="Li J."/>
            <person name="Shi Y."/>
            <person name="Xu G."/>
            <person name="Xiao D."/>
            <person name="Ran X."/>
        </authorList>
    </citation>
    <scope>NUCLEOTIDE SEQUENCE [LARGE SCALE GENOMIC DNA]</scope>
    <source>
        <strain evidence="5 6">JCM 15915</strain>
    </source>
</reference>